<protein>
    <submittedName>
        <fullName evidence="1">Uncharacterized protein</fullName>
    </submittedName>
</protein>
<feature type="non-terminal residue" evidence="1">
    <location>
        <position position="74"/>
    </location>
</feature>
<organism evidence="1">
    <name type="scientific">Arion vulgaris</name>
    <dbReference type="NCBI Taxonomy" id="1028688"/>
    <lineage>
        <taxon>Eukaryota</taxon>
        <taxon>Metazoa</taxon>
        <taxon>Spiralia</taxon>
        <taxon>Lophotrochozoa</taxon>
        <taxon>Mollusca</taxon>
        <taxon>Gastropoda</taxon>
        <taxon>Heterobranchia</taxon>
        <taxon>Euthyneura</taxon>
        <taxon>Panpulmonata</taxon>
        <taxon>Eupulmonata</taxon>
        <taxon>Stylommatophora</taxon>
        <taxon>Helicina</taxon>
        <taxon>Arionoidea</taxon>
        <taxon>Arionidae</taxon>
        <taxon>Arion</taxon>
    </lineage>
</organism>
<proteinExistence type="predicted"/>
<sequence>MHTHYSHSLHNPHISQRLVNLLIQTKTNKQQSKEKICFLKCSPVDSSEHKMLPVAELVRRKMLLLLALFISQGI</sequence>
<name>A0A0B7AK95_9EUPU</name>
<accession>A0A0B7AK95</accession>
<gene>
    <name evidence="1" type="primary">ORF120412</name>
</gene>
<reference evidence="1" key="1">
    <citation type="submission" date="2014-12" db="EMBL/GenBank/DDBJ databases">
        <title>Insight into the proteome of Arion vulgaris.</title>
        <authorList>
            <person name="Aradska J."/>
            <person name="Bulat T."/>
            <person name="Smidak R."/>
            <person name="Sarate P."/>
            <person name="Gangsoo J."/>
            <person name="Sialana F."/>
            <person name="Bilban M."/>
            <person name="Lubec G."/>
        </authorList>
    </citation>
    <scope>NUCLEOTIDE SEQUENCE</scope>
    <source>
        <tissue evidence="1">Skin</tissue>
    </source>
</reference>
<evidence type="ECO:0000313" key="1">
    <source>
        <dbReference type="EMBL" id="CEK80340.1"/>
    </source>
</evidence>
<dbReference type="EMBL" id="HACG01033475">
    <property type="protein sequence ID" value="CEK80340.1"/>
    <property type="molecule type" value="Transcribed_RNA"/>
</dbReference>
<dbReference type="AlphaFoldDB" id="A0A0B7AK95"/>